<evidence type="ECO:0000313" key="2">
    <source>
        <dbReference type="Proteomes" id="UP001155586"/>
    </source>
</evidence>
<proteinExistence type="predicted"/>
<protein>
    <submittedName>
        <fullName evidence="1">Uncharacterized protein</fullName>
    </submittedName>
</protein>
<dbReference type="EMBL" id="JAKRRX010000277">
    <property type="protein sequence ID" value="MCW8336547.1"/>
    <property type="molecule type" value="Genomic_DNA"/>
</dbReference>
<name>A0A9X3CIR5_9VIBR</name>
<dbReference type="Proteomes" id="UP001155586">
    <property type="component" value="Unassembled WGS sequence"/>
</dbReference>
<accession>A0A9X3CIR5</accession>
<keyword evidence="2" id="KW-1185">Reference proteome</keyword>
<dbReference type="RefSeq" id="WP_265689636.1">
    <property type="nucleotide sequence ID" value="NZ_JAKRRX010000277.1"/>
</dbReference>
<sequence length="134" mass="16082">PGAEFQYYHDWDEILVELAAYHVLKEQERFPLLDTFKRETELKVQGYIAALKCHAYRHRLPLRAELLHLLNTEHHTLYDYSEAEMMGLFPPQVHPDIYINEIIESQRLTHQVLPEICRKLGMEEEEIRELIERK</sequence>
<gene>
    <name evidence="1" type="ORF">MD483_22320</name>
</gene>
<reference evidence="1" key="1">
    <citation type="submission" date="2022-02" db="EMBL/GenBank/DDBJ databases">
        <title>Vibrio sp. nov., a new bacterium isolated from Bohai sea, China.</title>
        <authorList>
            <person name="Yuan Y."/>
        </authorList>
    </citation>
    <scope>NUCLEOTIDE SEQUENCE</scope>
    <source>
        <strain evidence="1">DBSS07</strain>
    </source>
</reference>
<feature type="non-terminal residue" evidence="1">
    <location>
        <position position="1"/>
    </location>
</feature>
<evidence type="ECO:0000313" key="1">
    <source>
        <dbReference type="EMBL" id="MCW8336547.1"/>
    </source>
</evidence>
<dbReference type="AlphaFoldDB" id="A0A9X3CIR5"/>
<comment type="caution">
    <text evidence="1">The sequence shown here is derived from an EMBL/GenBank/DDBJ whole genome shotgun (WGS) entry which is preliminary data.</text>
</comment>
<organism evidence="1 2">
    <name type="scientific">Vibrio paucivorans</name>
    <dbReference type="NCBI Taxonomy" id="2829489"/>
    <lineage>
        <taxon>Bacteria</taxon>
        <taxon>Pseudomonadati</taxon>
        <taxon>Pseudomonadota</taxon>
        <taxon>Gammaproteobacteria</taxon>
        <taxon>Vibrionales</taxon>
        <taxon>Vibrionaceae</taxon>
        <taxon>Vibrio</taxon>
    </lineage>
</organism>